<evidence type="ECO:0000256" key="2">
    <source>
        <dbReference type="ARBA" id="ARBA00022692"/>
    </source>
</evidence>
<evidence type="ECO:0000259" key="6">
    <source>
        <dbReference type="Pfam" id="PF01061"/>
    </source>
</evidence>
<keyword evidence="2 5" id="KW-0812">Transmembrane</keyword>
<dbReference type="EMBL" id="QEIN01000022">
    <property type="protein sequence ID" value="RCV61327.1"/>
    <property type="molecule type" value="Genomic_DNA"/>
</dbReference>
<feature type="transmembrane region" description="Helical" evidence="5">
    <location>
        <begin position="20"/>
        <end position="41"/>
    </location>
</feature>
<dbReference type="RefSeq" id="WP_114397113.1">
    <property type="nucleotide sequence ID" value="NZ_QEIM01000027.1"/>
</dbReference>
<feature type="transmembrane region" description="Helical" evidence="5">
    <location>
        <begin position="48"/>
        <end position="68"/>
    </location>
</feature>
<evidence type="ECO:0000256" key="4">
    <source>
        <dbReference type="ARBA" id="ARBA00023136"/>
    </source>
</evidence>
<accession>A0A368TA04</accession>
<dbReference type="GO" id="GO:0140359">
    <property type="term" value="F:ABC-type transporter activity"/>
    <property type="evidence" value="ECO:0007669"/>
    <property type="project" value="InterPro"/>
</dbReference>
<dbReference type="AlphaFoldDB" id="A0A368TA04"/>
<evidence type="ECO:0000256" key="1">
    <source>
        <dbReference type="ARBA" id="ARBA00004141"/>
    </source>
</evidence>
<protein>
    <recommendedName>
        <fullName evidence="6">ABC-2 type transporter transmembrane domain-containing protein</fullName>
    </recommendedName>
</protein>
<feature type="domain" description="ABC-2 type transporter transmembrane" evidence="6">
    <location>
        <begin position="6"/>
        <end position="95"/>
    </location>
</feature>
<comment type="subcellular location">
    <subcellularLocation>
        <location evidence="1">Membrane</location>
        <topology evidence="1">Multi-pass membrane protein</topology>
    </subcellularLocation>
</comment>
<dbReference type="Proteomes" id="UP000253318">
    <property type="component" value="Unassembled WGS sequence"/>
</dbReference>
<comment type="caution">
    <text evidence="7">The sequence shown here is derived from an EMBL/GenBank/DDBJ whole genome shotgun (WGS) entry which is preliminary data.</text>
</comment>
<evidence type="ECO:0000313" key="7">
    <source>
        <dbReference type="EMBL" id="RCV61327.1"/>
    </source>
</evidence>
<evidence type="ECO:0000313" key="8">
    <source>
        <dbReference type="Proteomes" id="UP000253318"/>
    </source>
</evidence>
<evidence type="ECO:0000256" key="3">
    <source>
        <dbReference type="ARBA" id="ARBA00022989"/>
    </source>
</evidence>
<dbReference type="InterPro" id="IPR013525">
    <property type="entry name" value="ABC2_TM"/>
</dbReference>
<gene>
    <name evidence="7" type="ORF">DEF24_04630</name>
</gene>
<dbReference type="Pfam" id="PF01061">
    <property type="entry name" value="ABC2_membrane"/>
    <property type="match status" value="1"/>
</dbReference>
<reference evidence="7 8" key="1">
    <citation type="submission" date="2018-04" db="EMBL/GenBank/DDBJ databases">
        <title>Novel actinobacteria from marine sediment.</title>
        <authorList>
            <person name="Ng Z.Y."/>
            <person name="Tan G.Y.A."/>
        </authorList>
    </citation>
    <scope>NUCLEOTIDE SEQUENCE [LARGE SCALE GENOMIC DNA]</scope>
    <source>
        <strain evidence="7 8">TPS81</strain>
    </source>
</reference>
<keyword evidence="4 5" id="KW-0472">Membrane</keyword>
<feature type="transmembrane region" description="Helical" evidence="5">
    <location>
        <begin position="104"/>
        <end position="125"/>
    </location>
</feature>
<keyword evidence="8" id="KW-1185">Reference proteome</keyword>
<keyword evidence="3 5" id="KW-1133">Transmembrane helix</keyword>
<sequence>MLIIAASVPLGLRVPPVGLALGLLLVILGTGIGTLSYVLAIATKQNHVFAGVLQGISMPLMLLSGVLLPMDMAPTRLYALSRANPLSYVVEAERALLGGQLASGAVPVAFLVATAVAGAAVAGGMRSMRSLAA</sequence>
<organism evidence="7 8">
    <name type="scientific">Marinitenerispora sediminis</name>
    <dbReference type="NCBI Taxonomy" id="1931232"/>
    <lineage>
        <taxon>Bacteria</taxon>
        <taxon>Bacillati</taxon>
        <taxon>Actinomycetota</taxon>
        <taxon>Actinomycetes</taxon>
        <taxon>Streptosporangiales</taxon>
        <taxon>Nocardiopsidaceae</taxon>
        <taxon>Marinitenerispora</taxon>
    </lineage>
</organism>
<dbReference type="GO" id="GO:0016020">
    <property type="term" value="C:membrane"/>
    <property type="evidence" value="ECO:0007669"/>
    <property type="project" value="UniProtKB-SubCell"/>
</dbReference>
<name>A0A368TA04_9ACTN</name>
<proteinExistence type="predicted"/>
<evidence type="ECO:0000256" key="5">
    <source>
        <dbReference type="SAM" id="Phobius"/>
    </source>
</evidence>
<dbReference type="OrthoDB" id="9255971at2"/>